<dbReference type="CDD" id="cd06260">
    <property type="entry name" value="DUF820-like"/>
    <property type="match status" value="1"/>
</dbReference>
<evidence type="ECO:0000259" key="1">
    <source>
        <dbReference type="Pfam" id="PF05685"/>
    </source>
</evidence>
<dbReference type="AlphaFoldDB" id="A0A917V7X6"/>
<reference evidence="2 3" key="1">
    <citation type="journal article" date="2014" name="Int. J. Syst. Evol. Microbiol.">
        <title>Complete genome sequence of Corynebacterium casei LMG S-19264T (=DSM 44701T), isolated from a smear-ripened cheese.</title>
        <authorList>
            <consortium name="US DOE Joint Genome Institute (JGI-PGF)"/>
            <person name="Walter F."/>
            <person name="Albersmeier A."/>
            <person name="Kalinowski J."/>
            <person name="Ruckert C."/>
        </authorList>
    </citation>
    <scope>NUCLEOTIDE SEQUENCE [LARGE SCALE GENOMIC DNA]</scope>
    <source>
        <strain evidence="2 3">CGMCC 1.9161</strain>
    </source>
</reference>
<keyword evidence="3" id="KW-1185">Reference proteome</keyword>
<evidence type="ECO:0000313" key="2">
    <source>
        <dbReference type="EMBL" id="GGK47985.1"/>
    </source>
</evidence>
<dbReference type="InterPro" id="IPR008538">
    <property type="entry name" value="Uma2"/>
</dbReference>
<dbReference type="Pfam" id="PF05685">
    <property type="entry name" value="Uma2"/>
    <property type="match status" value="1"/>
</dbReference>
<protein>
    <recommendedName>
        <fullName evidence="1">Putative restriction endonuclease domain-containing protein</fullName>
    </recommendedName>
</protein>
<dbReference type="SUPFAM" id="SSF52980">
    <property type="entry name" value="Restriction endonuclease-like"/>
    <property type="match status" value="1"/>
</dbReference>
<dbReference type="RefSeq" id="WP_188914908.1">
    <property type="nucleotide sequence ID" value="NZ_BMMF01000013.1"/>
</dbReference>
<sequence>MGIAEPGRMSADAFLDWLARQSERHELVDGFPVRLMAGAKQSHNVVTTNLVVVLAPSAKASGCRTTSSDTAVRTGSHSIRFPDVVVDCGPPDPSAREAANPTVVVEVASPGTSVVDLTDKLDEYRRHAAIRVIVLVEPDIVSVKVYRRIDAERWAVERYDTLDATIPVPEIDTAIAVADVYDTLEPAPAPRLRLVGGSQPGG</sequence>
<dbReference type="InterPro" id="IPR012296">
    <property type="entry name" value="Nuclease_put_TT1808"/>
</dbReference>
<dbReference type="Gene3D" id="3.90.1570.10">
    <property type="entry name" value="tt1808, chain A"/>
    <property type="match status" value="1"/>
</dbReference>
<dbReference type="Proteomes" id="UP000600449">
    <property type="component" value="Unassembled WGS sequence"/>
</dbReference>
<dbReference type="EMBL" id="BMMF01000013">
    <property type="protein sequence ID" value="GGK47985.1"/>
    <property type="molecule type" value="Genomic_DNA"/>
</dbReference>
<feature type="domain" description="Putative restriction endonuclease" evidence="1">
    <location>
        <begin position="12"/>
        <end position="169"/>
    </location>
</feature>
<dbReference type="PANTHER" id="PTHR36558">
    <property type="entry name" value="GLR1098 PROTEIN"/>
    <property type="match status" value="1"/>
</dbReference>
<evidence type="ECO:0000313" key="3">
    <source>
        <dbReference type="Proteomes" id="UP000600449"/>
    </source>
</evidence>
<accession>A0A917V7X6</accession>
<name>A0A917V7X6_9HYPH</name>
<dbReference type="PANTHER" id="PTHR36558:SF1">
    <property type="entry name" value="RESTRICTION ENDONUCLEASE DOMAIN-CONTAINING PROTEIN-RELATED"/>
    <property type="match status" value="1"/>
</dbReference>
<gene>
    <name evidence="2" type="ORF">GCM10011322_38700</name>
</gene>
<proteinExistence type="predicted"/>
<dbReference type="InterPro" id="IPR011335">
    <property type="entry name" value="Restrct_endonuc-II-like"/>
</dbReference>
<comment type="caution">
    <text evidence="2">The sequence shown here is derived from an EMBL/GenBank/DDBJ whole genome shotgun (WGS) entry which is preliminary data.</text>
</comment>
<organism evidence="2 3">
    <name type="scientific">Salinarimonas ramus</name>
    <dbReference type="NCBI Taxonomy" id="690164"/>
    <lineage>
        <taxon>Bacteria</taxon>
        <taxon>Pseudomonadati</taxon>
        <taxon>Pseudomonadota</taxon>
        <taxon>Alphaproteobacteria</taxon>
        <taxon>Hyphomicrobiales</taxon>
        <taxon>Salinarimonadaceae</taxon>
        <taxon>Salinarimonas</taxon>
    </lineage>
</organism>